<sequence>VPSPTQIKVTSENFKAILHWQYPSMPETPHFIVEIKPYNLGYYKIVSECENISTHFCDVSKEIRDPFSSHWFQAKAIVGSQQSEYVETDEFILRRDGKVGPPKLNLSRHGDKIMVDIYHPE</sequence>
<evidence type="ECO:0000313" key="2">
    <source>
        <dbReference type="EMBL" id="NWW44433.1"/>
    </source>
</evidence>
<dbReference type="SUPFAM" id="SSF49265">
    <property type="entry name" value="Fibronectin type III"/>
    <property type="match status" value="1"/>
</dbReference>
<feature type="non-terminal residue" evidence="2">
    <location>
        <position position="1"/>
    </location>
</feature>
<feature type="domain" description="Fibronectin type-III" evidence="1">
    <location>
        <begin position="1"/>
        <end position="84"/>
    </location>
</feature>
<dbReference type="Gene3D" id="2.60.40.10">
    <property type="entry name" value="Immunoglobulins"/>
    <property type="match status" value="2"/>
</dbReference>
<dbReference type="GO" id="GO:0005886">
    <property type="term" value="C:plasma membrane"/>
    <property type="evidence" value="ECO:0007669"/>
    <property type="project" value="TreeGrafter"/>
</dbReference>
<feature type="non-terminal residue" evidence="2">
    <location>
        <position position="121"/>
    </location>
</feature>
<evidence type="ECO:0000313" key="3">
    <source>
        <dbReference type="Proteomes" id="UP000565207"/>
    </source>
</evidence>
<dbReference type="PANTHER" id="PTHR20859">
    <property type="entry name" value="INTERFERON/INTERLEUKIN RECEPTOR"/>
    <property type="match status" value="1"/>
</dbReference>
<keyword evidence="3" id="KW-1185">Reference proteome</keyword>
<name>A0A7K6N6H6_PEDTO</name>
<dbReference type="InterPro" id="IPR013783">
    <property type="entry name" value="Ig-like_fold"/>
</dbReference>
<organism evidence="2 3">
    <name type="scientific">Pedionomus torquatus</name>
    <name type="common">Plains-wanderer</name>
    <dbReference type="NCBI Taxonomy" id="227192"/>
    <lineage>
        <taxon>Eukaryota</taxon>
        <taxon>Metazoa</taxon>
        <taxon>Chordata</taxon>
        <taxon>Craniata</taxon>
        <taxon>Vertebrata</taxon>
        <taxon>Euteleostomi</taxon>
        <taxon>Archelosauria</taxon>
        <taxon>Archosauria</taxon>
        <taxon>Dinosauria</taxon>
        <taxon>Saurischia</taxon>
        <taxon>Theropoda</taxon>
        <taxon>Coelurosauria</taxon>
        <taxon>Aves</taxon>
        <taxon>Neognathae</taxon>
        <taxon>Neoaves</taxon>
        <taxon>Charadriiformes</taxon>
        <taxon>Pedionomidae</taxon>
        <taxon>Pedionomus</taxon>
    </lineage>
</organism>
<gene>
    <name evidence="2" type="primary">Ifngr1_0</name>
    <name evidence="2" type="ORF">PEDTOR_R09124</name>
</gene>
<dbReference type="AlphaFoldDB" id="A0A7K6N6H6"/>
<dbReference type="PANTHER" id="PTHR20859:SF5">
    <property type="entry name" value="INTERFERON GAMMA RECEPTOR 1"/>
    <property type="match status" value="1"/>
</dbReference>
<dbReference type="Proteomes" id="UP000565207">
    <property type="component" value="Unassembled WGS sequence"/>
</dbReference>
<dbReference type="Pfam" id="PF01108">
    <property type="entry name" value="Tissue_fac"/>
    <property type="match status" value="1"/>
</dbReference>
<dbReference type="EMBL" id="VZRU01003680">
    <property type="protein sequence ID" value="NWW44433.1"/>
    <property type="molecule type" value="Genomic_DNA"/>
</dbReference>
<dbReference type="InterPro" id="IPR036116">
    <property type="entry name" value="FN3_sf"/>
</dbReference>
<protein>
    <submittedName>
        <fullName evidence="2">INGR1 protein</fullName>
    </submittedName>
</protein>
<comment type="caution">
    <text evidence="2">The sequence shown here is derived from an EMBL/GenBank/DDBJ whole genome shotgun (WGS) entry which is preliminary data.</text>
</comment>
<dbReference type="InterPro" id="IPR050650">
    <property type="entry name" value="Type-II_Cytokine-TF_Rcpt"/>
</dbReference>
<dbReference type="GO" id="GO:0004896">
    <property type="term" value="F:cytokine receptor activity"/>
    <property type="evidence" value="ECO:0007669"/>
    <property type="project" value="TreeGrafter"/>
</dbReference>
<proteinExistence type="predicted"/>
<evidence type="ECO:0000259" key="1">
    <source>
        <dbReference type="Pfam" id="PF01108"/>
    </source>
</evidence>
<reference evidence="2 3" key="1">
    <citation type="submission" date="2019-09" db="EMBL/GenBank/DDBJ databases">
        <title>Bird 10,000 Genomes (B10K) Project - Family phase.</title>
        <authorList>
            <person name="Zhang G."/>
        </authorList>
    </citation>
    <scope>NUCLEOTIDE SEQUENCE [LARGE SCALE GENOMIC DNA]</scope>
    <source>
        <strain evidence="2">B10K-DU-029-80</strain>
        <tissue evidence="2">Muscle</tissue>
    </source>
</reference>
<dbReference type="InterPro" id="IPR003961">
    <property type="entry name" value="FN3_dom"/>
</dbReference>
<accession>A0A7K6N6H6</accession>